<dbReference type="AlphaFoldDB" id="A0A9X2U976"/>
<dbReference type="PANTHER" id="PTHR33571:SF12">
    <property type="entry name" value="BSL3053 PROTEIN"/>
    <property type="match status" value="1"/>
</dbReference>
<dbReference type="Gene3D" id="3.30.460.10">
    <property type="entry name" value="Beta Polymerase, domain 2"/>
    <property type="match status" value="1"/>
</dbReference>
<keyword evidence="3" id="KW-0808">Transferase</keyword>
<dbReference type="SUPFAM" id="SSF81301">
    <property type="entry name" value="Nucleotidyltransferase"/>
    <property type="match status" value="1"/>
</dbReference>
<organism evidence="11 12">
    <name type="scientific">Salinibacter ruber</name>
    <dbReference type="NCBI Taxonomy" id="146919"/>
    <lineage>
        <taxon>Bacteria</taxon>
        <taxon>Pseudomonadati</taxon>
        <taxon>Rhodothermota</taxon>
        <taxon>Rhodothermia</taxon>
        <taxon>Rhodothermales</taxon>
        <taxon>Salinibacteraceae</taxon>
        <taxon>Salinibacter</taxon>
    </lineage>
</organism>
<evidence type="ECO:0000256" key="5">
    <source>
        <dbReference type="ARBA" id="ARBA00022723"/>
    </source>
</evidence>
<evidence type="ECO:0000256" key="3">
    <source>
        <dbReference type="ARBA" id="ARBA00022679"/>
    </source>
</evidence>
<evidence type="ECO:0000256" key="7">
    <source>
        <dbReference type="ARBA" id="ARBA00022840"/>
    </source>
</evidence>
<dbReference type="InterPro" id="IPR052038">
    <property type="entry name" value="Type-VII_TA_antitoxin"/>
</dbReference>
<dbReference type="RefSeq" id="WP_103016997.1">
    <property type="nucleotide sequence ID" value="NZ_CP030364.1"/>
</dbReference>
<comment type="caution">
    <text evidence="11">The sequence shown here is derived from an EMBL/GenBank/DDBJ whole genome shotgun (WGS) entry which is preliminary data.</text>
</comment>
<proteinExistence type="inferred from homology"/>
<dbReference type="Pfam" id="PF01909">
    <property type="entry name" value="NTP_transf_2"/>
    <property type="match status" value="1"/>
</dbReference>
<accession>A0A9X2U976</accession>
<evidence type="ECO:0000313" key="11">
    <source>
        <dbReference type="EMBL" id="MCS3952148.1"/>
    </source>
</evidence>
<keyword evidence="5" id="KW-0479">Metal-binding</keyword>
<keyword evidence="2" id="KW-1277">Toxin-antitoxin system</keyword>
<reference evidence="11" key="1">
    <citation type="submission" date="2022-08" db="EMBL/GenBank/DDBJ databases">
        <title>Genomic Encyclopedia of Type Strains, Phase V (KMG-V): Genome sequencing to study the core and pangenomes of soil and plant-associated prokaryotes.</title>
        <authorList>
            <person name="Whitman W."/>
        </authorList>
    </citation>
    <scope>NUCLEOTIDE SEQUENCE</scope>
    <source>
        <strain evidence="11">SP2017</strain>
    </source>
</reference>
<feature type="domain" description="Polymerase nucleotidyl transferase" evidence="10">
    <location>
        <begin position="14"/>
        <end position="89"/>
    </location>
</feature>
<evidence type="ECO:0000256" key="6">
    <source>
        <dbReference type="ARBA" id="ARBA00022741"/>
    </source>
</evidence>
<keyword evidence="8" id="KW-0460">Magnesium</keyword>
<dbReference type="GO" id="GO:0046872">
    <property type="term" value="F:metal ion binding"/>
    <property type="evidence" value="ECO:0007669"/>
    <property type="project" value="UniProtKB-KW"/>
</dbReference>
<keyword evidence="4" id="KW-0548">Nucleotidyltransferase</keyword>
<evidence type="ECO:0000256" key="2">
    <source>
        <dbReference type="ARBA" id="ARBA00022649"/>
    </source>
</evidence>
<dbReference type="GO" id="GO:0016779">
    <property type="term" value="F:nucleotidyltransferase activity"/>
    <property type="evidence" value="ECO:0007669"/>
    <property type="project" value="UniProtKB-KW"/>
</dbReference>
<evidence type="ECO:0000313" key="12">
    <source>
        <dbReference type="Proteomes" id="UP001155010"/>
    </source>
</evidence>
<gene>
    <name evidence="11" type="ORF">GGP83_002111</name>
</gene>
<comment type="cofactor">
    <cofactor evidence="1">
        <name>Mg(2+)</name>
        <dbReference type="ChEBI" id="CHEBI:18420"/>
    </cofactor>
</comment>
<dbReference type="CDD" id="cd05403">
    <property type="entry name" value="NT_KNTase_like"/>
    <property type="match status" value="1"/>
</dbReference>
<keyword evidence="7" id="KW-0067">ATP-binding</keyword>
<comment type="similarity">
    <text evidence="9">Belongs to the MntA antitoxin family.</text>
</comment>
<dbReference type="InterPro" id="IPR043519">
    <property type="entry name" value="NT_sf"/>
</dbReference>
<dbReference type="Proteomes" id="UP001155010">
    <property type="component" value="Unassembled WGS sequence"/>
</dbReference>
<evidence type="ECO:0000256" key="8">
    <source>
        <dbReference type="ARBA" id="ARBA00022842"/>
    </source>
</evidence>
<keyword evidence="6" id="KW-0547">Nucleotide-binding</keyword>
<dbReference type="InterPro" id="IPR002934">
    <property type="entry name" value="Polymerase_NTP_transf_dom"/>
</dbReference>
<dbReference type="EMBL" id="JANUBB010000008">
    <property type="protein sequence ID" value="MCS3952148.1"/>
    <property type="molecule type" value="Genomic_DNA"/>
</dbReference>
<name>A0A9X2U976_9BACT</name>
<evidence type="ECO:0000259" key="10">
    <source>
        <dbReference type="Pfam" id="PF01909"/>
    </source>
</evidence>
<dbReference type="GO" id="GO:0005524">
    <property type="term" value="F:ATP binding"/>
    <property type="evidence" value="ECO:0007669"/>
    <property type="project" value="UniProtKB-KW"/>
</dbReference>
<evidence type="ECO:0000256" key="4">
    <source>
        <dbReference type="ARBA" id="ARBA00022695"/>
    </source>
</evidence>
<protein>
    <recommendedName>
        <fullName evidence="10">Polymerase nucleotidyl transferase domain-containing protein</fullName>
    </recommendedName>
</protein>
<evidence type="ECO:0000256" key="1">
    <source>
        <dbReference type="ARBA" id="ARBA00001946"/>
    </source>
</evidence>
<dbReference type="PANTHER" id="PTHR33571">
    <property type="entry name" value="SSL8005 PROTEIN"/>
    <property type="match status" value="1"/>
</dbReference>
<sequence>MATVQTRKDVLKRLRRHRDDLRRLGVQRIGLFGSFGRDEPSAESDVDLLVEFLPGEKSFDNFMAVSFLLEEELERPVELVTRKALSPHIGPHILQNIEYVEVGD</sequence>
<evidence type="ECO:0000256" key="9">
    <source>
        <dbReference type="ARBA" id="ARBA00038276"/>
    </source>
</evidence>